<name>A0A371AS55_9FIRM</name>
<feature type="site" description="Lowers pKa of active site Tyr" evidence="6">
    <location>
        <position position="77"/>
    </location>
</feature>
<dbReference type="Gene3D" id="3.20.20.100">
    <property type="entry name" value="NADP-dependent oxidoreductase domain"/>
    <property type="match status" value="1"/>
</dbReference>
<sequence length="274" mass="31888">MYEQKYATLNNGVKLPMLGLGTFKMESGKQTVEAVKFALQTGYRHIDTAMIYQNEESVGQGILESEIRREDVFITSKVWNDQQGYESTLKAFEESLKRLSTEYLDLYLIHWPQKISCETWKALEELYEKGKVRAIGVSNFKIKHLEQLIQSAKIVPMINQVEFHPQLVQEDLMDYCSKHKIQVEAWSPLMHGKVIELPISQKLSEKYHKSIAQIVLRWEIQMGVVTIPKSVNEARIKENFDIFQFKLSDDDMKKISDLNTGVRIGPDPDWMYMF</sequence>
<dbReference type="PROSITE" id="PS00063">
    <property type="entry name" value="ALDOKETO_REDUCTASE_3"/>
    <property type="match status" value="1"/>
</dbReference>
<keyword evidence="3" id="KW-0560">Oxidoreductase</keyword>
<gene>
    <name evidence="8" type="ORF">DWV06_13970</name>
</gene>
<dbReference type="SUPFAM" id="SSF51430">
    <property type="entry name" value="NAD(P)-linked oxidoreductase"/>
    <property type="match status" value="1"/>
</dbReference>
<proteinExistence type="inferred from homology"/>
<dbReference type="AlphaFoldDB" id="A0A371AS55"/>
<dbReference type="FunFam" id="3.20.20.100:FF:000015">
    <property type="entry name" value="Oxidoreductase, aldo/keto reductase family"/>
    <property type="match status" value="1"/>
</dbReference>
<feature type="binding site" evidence="5">
    <location>
        <position position="110"/>
    </location>
    <ligand>
        <name>substrate</name>
    </ligand>
</feature>
<evidence type="ECO:0000256" key="6">
    <source>
        <dbReference type="PIRSR" id="PIRSR000097-3"/>
    </source>
</evidence>
<dbReference type="EMBL" id="QRCT01000049">
    <property type="protein sequence ID" value="RDU22397.1"/>
    <property type="molecule type" value="Genomic_DNA"/>
</dbReference>
<dbReference type="PIRSF" id="PIRSF000097">
    <property type="entry name" value="AKR"/>
    <property type="match status" value="1"/>
</dbReference>
<dbReference type="Pfam" id="PF00248">
    <property type="entry name" value="Aldo_ket_red"/>
    <property type="match status" value="1"/>
</dbReference>
<evidence type="ECO:0000256" key="5">
    <source>
        <dbReference type="PIRSR" id="PIRSR000097-2"/>
    </source>
</evidence>
<dbReference type="InterPro" id="IPR023210">
    <property type="entry name" value="NADP_OxRdtase_dom"/>
</dbReference>
<reference evidence="8 9" key="1">
    <citation type="submission" date="2018-07" db="EMBL/GenBank/DDBJ databases">
        <title>Anaerosacharophilus polymeroproducens gen. nov. sp. nov., an anaerobic bacterium isolated from salt field.</title>
        <authorList>
            <person name="Kim W."/>
            <person name="Yang S.-H."/>
            <person name="Oh J."/>
            <person name="Lee J.-H."/>
            <person name="Kwon K.K."/>
        </authorList>
    </citation>
    <scope>NUCLEOTIDE SEQUENCE [LARGE SCALE GENOMIC DNA]</scope>
    <source>
        <strain evidence="8 9">MCWD5</strain>
    </source>
</reference>
<comment type="caution">
    <text evidence="8">The sequence shown here is derived from an EMBL/GenBank/DDBJ whole genome shotgun (WGS) entry which is preliminary data.</text>
</comment>
<dbReference type="InterPro" id="IPR036812">
    <property type="entry name" value="NAD(P)_OxRdtase_dom_sf"/>
</dbReference>
<dbReference type="PRINTS" id="PR00069">
    <property type="entry name" value="ALDKETRDTASE"/>
</dbReference>
<keyword evidence="2" id="KW-0521">NADP</keyword>
<evidence type="ECO:0000256" key="2">
    <source>
        <dbReference type="ARBA" id="ARBA00022857"/>
    </source>
</evidence>
<dbReference type="OrthoDB" id="9804790at2"/>
<comment type="similarity">
    <text evidence="1">Belongs to the aldo/keto reductase family.</text>
</comment>
<evidence type="ECO:0000256" key="1">
    <source>
        <dbReference type="ARBA" id="ARBA00007905"/>
    </source>
</evidence>
<evidence type="ECO:0000313" key="8">
    <source>
        <dbReference type="EMBL" id="RDU22397.1"/>
    </source>
</evidence>
<dbReference type="PANTHER" id="PTHR43827">
    <property type="entry name" value="2,5-DIKETO-D-GLUCONIC ACID REDUCTASE"/>
    <property type="match status" value="1"/>
</dbReference>
<protein>
    <submittedName>
        <fullName evidence="8">Aldo/keto reductase</fullName>
    </submittedName>
</protein>
<evidence type="ECO:0000256" key="4">
    <source>
        <dbReference type="PIRSR" id="PIRSR000097-1"/>
    </source>
</evidence>
<evidence type="ECO:0000256" key="3">
    <source>
        <dbReference type="ARBA" id="ARBA00023002"/>
    </source>
</evidence>
<dbReference type="GO" id="GO:0016616">
    <property type="term" value="F:oxidoreductase activity, acting on the CH-OH group of donors, NAD or NADP as acceptor"/>
    <property type="evidence" value="ECO:0007669"/>
    <property type="project" value="UniProtKB-ARBA"/>
</dbReference>
<dbReference type="PROSITE" id="PS00062">
    <property type="entry name" value="ALDOKETO_REDUCTASE_2"/>
    <property type="match status" value="1"/>
</dbReference>
<dbReference type="PROSITE" id="PS00798">
    <property type="entry name" value="ALDOKETO_REDUCTASE_1"/>
    <property type="match status" value="1"/>
</dbReference>
<dbReference type="Proteomes" id="UP000255036">
    <property type="component" value="Unassembled WGS sequence"/>
</dbReference>
<dbReference type="PANTHER" id="PTHR43827:SF3">
    <property type="entry name" value="NADP-DEPENDENT OXIDOREDUCTASE DOMAIN-CONTAINING PROTEIN"/>
    <property type="match status" value="1"/>
</dbReference>
<dbReference type="RefSeq" id="WP_115482807.1">
    <property type="nucleotide sequence ID" value="NZ_QRCT01000049.1"/>
</dbReference>
<keyword evidence="9" id="KW-1185">Reference proteome</keyword>
<evidence type="ECO:0000259" key="7">
    <source>
        <dbReference type="Pfam" id="PF00248"/>
    </source>
</evidence>
<feature type="domain" description="NADP-dependent oxidoreductase" evidence="7">
    <location>
        <begin position="18"/>
        <end position="259"/>
    </location>
</feature>
<feature type="active site" description="Proton donor" evidence="4">
    <location>
        <position position="52"/>
    </location>
</feature>
<dbReference type="InterPro" id="IPR020471">
    <property type="entry name" value="AKR"/>
</dbReference>
<evidence type="ECO:0000313" key="9">
    <source>
        <dbReference type="Proteomes" id="UP000255036"/>
    </source>
</evidence>
<accession>A0A371AS55</accession>
<dbReference type="InterPro" id="IPR018170">
    <property type="entry name" value="Aldo/ket_reductase_CS"/>
</dbReference>
<organism evidence="8 9">
    <name type="scientific">Anaerosacchariphilus polymeriproducens</name>
    <dbReference type="NCBI Taxonomy" id="1812858"/>
    <lineage>
        <taxon>Bacteria</taxon>
        <taxon>Bacillati</taxon>
        <taxon>Bacillota</taxon>
        <taxon>Clostridia</taxon>
        <taxon>Lachnospirales</taxon>
        <taxon>Lachnospiraceae</taxon>
        <taxon>Anaerosacchariphilus</taxon>
    </lineage>
</organism>